<dbReference type="GO" id="GO:0016757">
    <property type="term" value="F:glycosyltransferase activity"/>
    <property type="evidence" value="ECO:0007669"/>
    <property type="project" value="InterPro"/>
</dbReference>
<dbReference type="InterPro" id="IPR001296">
    <property type="entry name" value="Glyco_trans_1"/>
</dbReference>
<feature type="domain" description="Glycosyltransferase subfamily 4-like N-terminal" evidence="3">
    <location>
        <begin position="19"/>
        <end position="168"/>
    </location>
</feature>
<organism evidence="4 5">
    <name type="scientific">candidate division WOR-1 bacterium DG_54_3</name>
    <dbReference type="NCBI Taxonomy" id="1703775"/>
    <lineage>
        <taxon>Bacteria</taxon>
        <taxon>Bacillati</taxon>
        <taxon>Saganbacteria</taxon>
    </lineage>
</organism>
<evidence type="ECO:0008006" key="6">
    <source>
        <dbReference type="Google" id="ProtNLM"/>
    </source>
</evidence>
<evidence type="ECO:0000259" key="3">
    <source>
        <dbReference type="Pfam" id="PF13439"/>
    </source>
</evidence>
<evidence type="ECO:0000313" key="5">
    <source>
        <dbReference type="Proteomes" id="UP000051861"/>
    </source>
</evidence>
<dbReference type="SUPFAM" id="SSF53756">
    <property type="entry name" value="UDP-Glycosyltransferase/glycogen phosphorylase"/>
    <property type="match status" value="1"/>
</dbReference>
<evidence type="ECO:0000256" key="1">
    <source>
        <dbReference type="ARBA" id="ARBA00022679"/>
    </source>
</evidence>
<dbReference type="AlphaFoldDB" id="A0A0S7XSC0"/>
<dbReference type="GO" id="GO:0009103">
    <property type="term" value="P:lipopolysaccharide biosynthetic process"/>
    <property type="evidence" value="ECO:0007669"/>
    <property type="project" value="TreeGrafter"/>
</dbReference>
<feature type="domain" description="Glycosyl transferase family 1" evidence="2">
    <location>
        <begin position="180"/>
        <end position="346"/>
    </location>
</feature>
<comment type="caution">
    <text evidence="4">The sequence shown here is derived from an EMBL/GenBank/DDBJ whole genome shotgun (WGS) entry which is preliminary data.</text>
</comment>
<name>A0A0S7XSC0_UNCSA</name>
<dbReference type="PANTHER" id="PTHR46401">
    <property type="entry name" value="GLYCOSYLTRANSFERASE WBBK-RELATED"/>
    <property type="match status" value="1"/>
</dbReference>
<dbReference type="EMBL" id="LIZX01000124">
    <property type="protein sequence ID" value="KPJ65328.1"/>
    <property type="molecule type" value="Genomic_DNA"/>
</dbReference>
<dbReference type="Pfam" id="PF13439">
    <property type="entry name" value="Glyco_transf_4"/>
    <property type="match status" value="1"/>
</dbReference>
<dbReference type="PANTHER" id="PTHR46401:SF2">
    <property type="entry name" value="GLYCOSYLTRANSFERASE WBBK-RELATED"/>
    <property type="match status" value="1"/>
</dbReference>
<evidence type="ECO:0000259" key="2">
    <source>
        <dbReference type="Pfam" id="PF00534"/>
    </source>
</evidence>
<gene>
    <name evidence="4" type="ORF">AMJ44_10520</name>
</gene>
<reference evidence="4 5" key="1">
    <citation type="journal article" date="2015" name="Microbiome">
        <title>Genomic resolution of linkages in carbon, nitrogen, and sulfur cycling among widespread estuary sediment bacteria.</title>
        <authorList>
            <person name="Baker B.J."/>
            <person name="Lazar C.S."/>
            <person name="Teske A.P."/>
            <person name="Dick G.J."/>
        </authorList>
    </citation>
    <scope>NUCLEOTIDE SEQUENCE [LARGE SCALE GENOMIC DNA]</scope>
    <source>
        <strain evidence="4">DG_54_3</strain>
    </source>
</reference>
<evidence type="ECO:0000313" key="4">
    <source>
        <dbReference type="EMBL" id="KPJ65328.1"/>
    </source>
</evidence>
<dbReference type="InterPro" id="IPR028098">
    <property type="entry name" value="Glyco_trans_4-like_N"/>
</dbReference>
<keyword evidence="1" id="KW-0808">Transferase</keyword>
<proteinExistence type="predicted"/>
<dbReference type="Gene3D" id="3.40.50.2000">
    <property type="entry name" value="Glycogen Phosphorylase B"/>
    <property type="match status" value="2"/>
</dbReference>
<dbReference type="CDD" id="cd03801">
    <property type="entry name" value="GT4_PimA-like"/>
    <property type="match status" value="1"/>
</dbReference>
<dbReference type="Pfam" id="PF00534">
    <property type="entry name" value="Glycos_transf_1"/>
    <property type="match status" value="1"/>
</dbReference>
<accession>A0A0S7XSC0</accession>
<dbReference type="Proteomes" id="UP000051861">
    <property type="component" value="Unassembled WGS sequence"/>
</dbReference>
<protein>
    <recommendedName>
        <fullName evidence="6">Glycosyl transferase family 1 domain-containing protein</fullName>
    </recommendedName>
</protein>
<sequence length="367" mass="43376">MKKILLISFEYPVGEKYCGGVGQIVELSRETFRNLGHEVYVLMSSEFQKKYPVRVLMPDGTLKKYPTFSAFQKALPLNGFDYVIQHFVNWVKELKKIRKKTKIVYHFHSLLRREKESGFKTVNRFLINQESMIKIAHKVVCPSRFEHDNFMRYFPEHSDKAMLIENTIQVYPPQQEDMGRIKKELLINKEDIVSIYVGRLEKIKGAEILIEHLPGLLSKYSNKKVIIVGKVLERRLFYKLKILLKRFPRQLFHYKYLKKETLFQYYYLSDIFVNPSLSESFSLATHESAYCETALLLNPLPAFDKFEASAVFFEELDEKGDKFVKSYEKLLGNRNRIRELARRARKIAKKELKLSSFHDKLSKIIEF</sequence>